<dbReference type="InterPro" id="IPR036983">
    <property type="entry name" value="AIM24_sf"/>
</dbReference>
<dbReference type="KEGG" id="saca:FFV09_16425"/>
<dbReference type="RefSeq" id="WP_141448837.1">
    <property type="nucleotide sequence ID" value="NZ_CBCSAZ010000005.1"/>
</dbReference>
<dbReference type="Pfam" id="PF01987">
    <property type="entry name" value="AIM24"/>
    <property type="match status" value="1"/>
</dbReference>
<dbReference type="InterPro" id="IPR002838">
    <property type="entry name" value="AIM24"/>
</dbReference>
<proteinExistence type="predicted"/>
<sequence length="235" mass="26753">MNIIHEQSGDSFGAQAYTFELGESDVAHVLHPQQVIAYRGDPRKRSDRLLEISRMMRKRKLIRADFQGECAFTAVLPAGFGLQTLELNGGSDMLYDFRHLFFYTDGIDMKSRFLKLKNMLITQDAIKMKFSGQGQIGIMTQGTVFQAELHEKEPLFVHAGSILAYPENARLDLSVYGNHLASQHMHYHWKMTGRGHVLLQAGGTRSQELREHMEDDGLVKRILREAIPFGNVFIK</sequence>
<dbReference type="EMBL" id="CP041217">
    <property type="protein sequence ID" value="QDH22293.1"/>
    <property type="molecule type" value="Genomic_DNA"/>
</dbReference>
<gene>
    <name evidence="1" type="ORF">FFV09_16425</name>
</gene>
<dbReference type="AlphaFoldDB" id="A0A4Y6UX53"/>
<dbReference type="SUPFAM" id="SSF51219">
    <property type="entry name" value="TRAP-like"/>
    <property type="match status" value="1"/>
</dbReference>
<dbReference type="OrthoDB" id="2632108at2"/>
<reference evidence="1 2" key="1">
    <citation type="submission" date="2019-06" db="EMBL/GenBank/DDBJ databases">
        <title>Saccharibacillus brassicae sp. nov., an endophytic bacterium isolated from Chinese cabbage seeds (Brassica pekinensis).</title>
        <authorList>
            <person name="Jiang L."/>
            <person name="Lee J."/>
            <person name="Kim S.W."/>
        </authorList>
    </citation>
    <scope>NUCLEOTIDE SEQUENCE [LARGE SCALE GENOMIC DNA]</scope>
    <source>
        <strain evidence="2">KCTC 43072 / ATSA2</strain>
    </source>
</reference>
<organism evidence="1 2">
    <name type="scientific">Saccharibacillus brassicae</name>
    <dbReference type="NCBI Taxonomy" id="2583377"/>
    <lineage>
        <taxon>Bacteria</taxon>
        <taxon>Bacillati</taxon>
        <taxon>Bacillota</taxon>
        <taxon>Bacilli</taxon>
        <taxon>Bacillales</taxon>
        <taxon>Paenibacillaceae</taxon>
        <taxon>Saccharibacillus</taxon>
    </lineage>
</organism>
<evidence type="ECO:0000313" key="2">
    <source>
        <dbReference type="Proteomes" id="UP000316968"/>
    </source>
</evidence>
<accession>A0A4Y6UX53</accession>
<dbReference type="InterPro" id="IPR016031">
    <property type="entry name" value="Trp_RNA-bd_attenuator-like_dom"/>
</dbReference>
<evidence type="ECO:0000313" key="1">
    <source>
        <dbReference type="EMBL" id="QDH22293.1"/>
    </source>
</evidence>
<protein>
    <submittedName>
        <fullName evidence="1">AIM24 family protein</fullName>
    </submittedName>
</protein>
<dbReference type="Proteomes" id="UP000316968">
    <property type="component" value="Chromosome"/>
</dbReference>
<name>A0A4Y6UX53_SACBS</name>
<dbReference type="Gene3D" id="3.60.160.10">
    <property type="entry name" value="Mitochondrial biogenesis AIM24"/>
    <property type="match status" value="1"/>
</dbReference>
<keyword evidence="2" id="KW-1185">Reference proteome</keyword>